<dbReference type="SUPFAM" id="SSF117281">
    <property type="entry name" value="Kelch motif"/>
    <property type="match status" value="1"/>
</dbReference>
<dbReference type="GeneID" id="92381734"/>
<evidence type="ECO:0000256" key="1">
    <source>
        <dbReference type="ARBA" id="ARBA00022441"/>
    </source>
</evidence>
<organism evidence="5 6">
    <name type="scientific">Trypanosoma equiperdum</name>
    <dbReference type="NCBI Taxonomy" id="5694"/>
    <lineage>
        <taxon>Eukaryota</taxon>
        <taxon>Discoba</taxon>
        <taxon>Euglenozoa</taxon>
        <taxon>Kinetoplastea</taxon>
        <taxon>Metakinetoplastina</taxon>
        <taxon>Trypanosomatida</taxon>
        <taxon>Trypanosomatidae</taxon>
        <taxon>Trypanosoma</taxon>
    </lineage>
</organism>
<evidence type="ECO:0000256" key="2">
    <source>
        <dbReference type="ARBA" id="ARBA00022737"/>
    </source>
</evidence>
<dbReference type="InterPro" id="IPR011333">
    <property type="entry name" value="SKP1/BTB/POZ_sf"/>
</dbReference>
<dbReference type="InterPro" id="IPR015915">
    <property type="entry name" value="Kelch-typ_b-propeller"/>
</dbReference>
<evidence type="ECO:0000259" key="4">
    <source>
        <dbReference type="Pfam" id="PF02214"/>
    </source>
</evidence>
<reference evidence="5" key="1">
    <citation type="submission" date="2016-09" db="EMBL/GenBank/DDBJ databases">
        <authorList>
            <person name="Hebert L."/>
            <person name="Moumen B."/>
        </authorList>
    </citation>
    <scope>NUCLEOTIDE SEQUENCE [LARGE SCALE GENOMIC DNA]</scope>
    <source>
        <strain evidence="5">OVI</strain>
    </source>
</reference>
<keyword evidence="3" id="KW-0175">Coiled coil</keyword>
<keyword evidence="1" id="KW-0880">Kelch repeat</keyword>
<accession>A0A1G4I4I7</accession>
<feature type="domain" description="Potassium channel tetramerisation-type BTB" evidence="4">
    <location>
        <begin position="134"/>
        <end position="194"/>
    </location>
</feature>
<dbReference type="RefSeq" id="XP_067078047.1">
    <property type="nucleotide sequence ID" value="XM_067221946.1"/>
</dbReference>
<keyword evidence="6" id="KW-1185">Reference proteome</keyword>
<evidence type="ECO:0000313" key="5">
    <source>
        <dbReference type="EMBL" id="SCU66622.1"/>
    </source>
</evidence>
<dbReference type="Gene3D" id="3.30.710.10">
    <property type="entry name" value="Potassium Channel Kv1.1, Chain A"/>
    <property type="match status" value="1"/>
</dbReference>
<dbReference type="Pfam" id="PF24681">
    <property type="entry name" value="Kelch_KLHDC2_KLHL20_DRC7"/>
    <property type="match status" value="1"/>
</dbReference>
<gene>
    <name evidence="5" type="ORF">TEOVI_000780000</name>
</gene>
<dbReference type="SUPFAM" id="SSF54695">
    <property type="entry name" value="POZ domain"/>
    <property type="match status" value="1"/>
</dbReference>
<dbReference type="PANTHER" id="PTHR46093">
    <property type="entry name" value="ACYL-COA-BINDING DOMAIN-CONTAINING PROTEIN 5"/>
    <property type="match status" value="1"/>
</dbReference>
<dbReference type="Gene3D" id="2.120.10.80">
    <property type="entry name" value="Kelch-type beta propeller"/>
    <property type="match status" value="3"/>
</dbReference>
<name>A0A1G4I4I7_TRYEQ</name>
<comment type="caution">
    <text evidence="5">The sequence shown here is derived from an EMBL/GenBank/DDBJ whole genome shotgun (WGS) entry which is preliminary data.</text>
</comment>
<keyword evidence="2" id="KW-0677">Repeat</keyword>
<dbReference type="Proteomes" id="UP000195570">
    <property type="component" value="Unassembled WGS sequence"/>
</dbReference>
<sequence>MNDRPHFYEAPDLMDEHGAPIVFDDVYSDLLSVAVEESANDGSRPVCGLEAVRPVDNEIHSVADEGTESEGRHALDVLLYEYEHIRNAMKRCVRASHEVLRNLQQKRHRIEQQERTVRRRTELASSSTSFPIFKLNVGGMRFHVQRETFLQFDVTLFHVLCNEQFAVQKDECGYVFFDRDPWLFRELLFLLRERKQCLVENEVASPLVPPQDQQGDMQHHRHQRRPQELYSVGQRRLAELPPIERQRLLEEARYYGLNELVAELLTRQYEWRHCVFGPLPSLDLAHGCDQVQPPLLASPREFESQRLEEGGHTPLPPPRCCFASSVFLNGSIYLFGGFGSEGEVIGTLYRFQLKPGSMCEAGAEIEGNDSGSCREPHGANSDAKGRHTRANACVPGRPFMWYDLVEPHREGRRGVPPPRTGHAAASWGNCFVLVFYGNNLYHHLRDVWMYHTIQNAWYEVKVCGADVPARSGHTVTVMQGRFYLFGGKDLFQRDARCFADVYEGLFDAEGMELTWRLASSSGEVQQADRLRQPLAACDENCGEPCDAPSAAYHSAVEHKGRYIIVYGGLRDSEGITNGENPGGLRGNMGVGTAPAAYDTNLRLYVFDTLGGTWQRVQTRCAESEDQMGSDIPLTGHVAVLCHDHMYVMGSYDCTHHQRLEVFRLSLVTLLWCRVPTSVAVGHIPPCSRALPSIVLLPPTVEAPRSVIMVFGGYNTNTCQYLNDSYLISL</sequence>
<dbReference type="AlphaFoldDB" id="A0A1G4I4I7"/>
<dbReference type="Pfam" id="PF02214">
    <property type="entry name" value="BTB_2"/>
    <property type="match status" value="1"/>
</dbReference>
<proteinExistence type="predicted"/>
<protein>
    <submittedName>
        <fullName evidence="5">Btb/poz domain containing protein, putative</fullName>
    </submittedName>
</protein>
<dbReference type="PANTHER" id="PTHR46093:SF18">
    <property type="entry name" value="FIBRONECTIN TYPE-III DOMAIN-CONTAINING PROTEIN"/>
    <property type="match status" value="1"/>
</dbReference>
<dbReference type="GO" id="GO:0051260">
    <property type="term" value="P:protein homooligomerization"/>
    <property type="evidence" value="ECO:0007669"/>
    <property type="project" value="InterPro"/>
</dbReference>
<evidence type="ECO:0000256" key="3">
    <source>
        <dbReference type="SAM" id="Coils"/>
    </source>
</evidence>
<evidence type="ECO:0000313" key="6">
    <source>
        <dbReference type="Proteomes" id="UP000195570"/>
    </source>
</evidence>
<dbReference type="InterPro" id="IPR003131">
    <property type="entry name" value="T1-type_BTB"/>
</dbReference>
<dbReference type="EMBL" id="CZPT02000578">
    <property type="protein sequence ID" value="SCU66622.1"/>
    <property type="molecule type" value="Genomic_DNA"/>
</dbReference>
<dbReference type="VEuPathDB" id="TriTrypDB:TEOVI_000780000"/>
<feature type="coiled-coil region" evidence="3">
    <location>
        <begin position="93"/>
        <end position="120"/>
    </location>
</feature>